<feature type="region of interest" description="Disordered" evidence="1">
    <location>
        <begin position="654"/>
        <end position="713"/>
    </location>
</feature>
<organism evidence="4 5">
    <name type="scientific">Longispora fulva</name>
    <dbReference type="NCBI Taxonomy" id="619741"/>
    <lineage>
        <taxon>Bacteria</taxon>
        <taxon>Bacillati</taxon>
        <taxon>Actinomycetota</taxon>
        <taxon>Actinomycetes</taxon>
        <taxon>Micromonosporales</taxon>
        <taxon>Micromonosporaceae</taxon>
        <taxon>Longispora</taxon>
    </lineage>
</organism>
<feature type="compositionally biased region" description="Low complexity" evidence="1">
    <location>
        <begin position="252"/>
        <end position="261"/>
    </location>
</feature>
<proteinExistence type="predicted"/>
<feature type="compositionally biased region" description="Pro residues" evidence="1">
    <location>
        <begin position="262"/>
        <end position="271"/>
    </location>
</feature>
<feature type="compositionally biased region" description="Polar residues" evidence="1">
    <location>
        <begin position="701"/>
        <end position="713"/>
    </location>
</feature>
<dbReference type="SMART" id="SM01043">
    <property type="entry name" value="BTAD"/>
    <property type="match status" value="1"/>
</dbReference>
<dbReference type="RefSeq" id="WP_197003266.1">
    <property type="nucleotide sequence ID" value="NZ_BONS01000036.1"/>
</dbReference>
<dbReference type="InterPro" id="IPR036388">
    <property type="entry name" value="WH-like_DNA-bd_sf"/>
</dbReference>
<accession>A0A8J7GCU1</accession>
<dbReference type="Proteomes" id="UP000622552">
    <property type="component" value="Unassembled WGS sequence"/>
</dbReference>
<name>A0A8J7GCU1_9ACTN</name>
<dbReference type="EMBL" id="JADOUF010000001">
    <property type="protein sequence ID" value="MBG6136269.1"/>
    <property type="molecule type" value="Genomic_DNA"/>
</dbReference>
<dbReference type="InterPro" id="IPR005158">
    <property type="entry name" value="BTAD"/>
</dbReference>
<evidence type="ECO:0000313" key="5">
    <source>
        <dbReference type="Proteomes" id="UP000622552"/>
    </source>
</evidence>
<keyword evidence="4" id="KW-0238">DNA-binding</keyword>
<dbReference type="GO" id="GO:0003677">
    <property type="term" value="F:DNA binding"/>
    <property type="evidence" value="ECO:0007669"/>
    <property type="project" value="UniProtKB-KW"/>
</dbReference>
<dbReference type="InterPro" id="IPR036779">
    <property type="entry name" value="LysM_dom_sf"/>
</dbReference>
<feature type="compositionally biased region" description="Basic and acidic residues" evidence="1">
    <location>
        <begin position="677"/>
        <end position="699"/>
    </location>
</feature>
<evidence type="ECO:0000256" key="2">
    <source>
        <dbReference type="SAM" id="Phobius"/>
    </source>
</evidence>
<sequence>MTRDPFRRRPLRAVGRVFRAVASLIAIAAVVAGLPMALWHFFGDPLPRSLPSTPQGWGRILTSGFDDAVVVRLLVIALWFLWAAVCYSLVAESIAALQGRGRRARRSRSPLHALASVLIAGLMAAPTITLAAGPAPAATAAVAVQEVRTVDSVGVSASHVPSAAPESAVHESAVEGLPRFAAATGDGRLTVVTSSGRHTVDVRHGDTLWDIAETWLGDGARYAEIYQLNADRYDDAGRMRGGDHIEAGWTLTLPDDATAPPDATPAPPAPSPSTHSPAPHDTPGPATAPTPQATMPQPDDGVAAQPSAPATNVTVPATASTPPTASASRDAKSGVSLPGNGWIDVGLATAIVAAAATVWIHRRRRYKPMPPVPGARDRDPDLQPLPKVVATIGRRLRTGPTLFADPARASDLDADSRLKADDASTEAAEVEPTTKIEPASPFTPSLHAGTRTIWPPAGLGLTGPGAEAAGRGMLAATLAAGAPDDPSHDSEVIIPATTLATLLGTSAVDIADTPRLTVTAGLPEALNLLEDTALHRSRLVYEHEVDDVAAVRHSDPLEEYMPPVVLIADAAEPHAKARIAALLVQGRRLDIHGILLGPWQPGDTVAVADDGTTRRAGGDVDRPGAHAADVGRVAVISPADTADLLRVLAEAHTGQLPTPAPTEDAVTATSPPVEGVPNEKEAAVHAGDGEPHASHRHDLTGTPSTVDGSVTTAMSGHAPADFVTAGAGPVRVRARVRVLGPPGVQPTVDPVEDGPGFRTQALELLVFLAANGGRATTDAIYENLLPDAPMSRAHHRVNTFATNIRKVLTRFAGPGAYLLREQHVFILAREAVDVDLWRLQDAFAHYQACAPHQTAEKIAALRIATTAFGGALAEGCRFDWVDAYREHARRLALDAHLALADLIARTDTAEAQKVITAALRLDPYAEDIYCQAMRIHALAGDIPAIRATRREVTNRLADVDTDPTDATLHLAEELITQIEHGSISSHNPAQDLE</sequence>
<feature type="compositionally biased region" description="Basic and acidic residues" evidence="1">
    <location>
        <begin position="413"/>
        <end position="422"/>
    </location>
</feature>
<feature type="transmembrane region" description="Helical" evidence="2">
    <location>
        <begin position="21"/>
        <end position="42"/>
    </location>
</feature>
<feature type="compositionally biased region" description="Low complexity" evidence="1">
    <location>
        <begin position="289"/>
        <end position="328"/>
    </location>
</feature>
<evidence type="ECO:0000313" key="4">
    <source>
        <dbReference type="EMBL" id="MBG6136269.1"/>
    </source>
</evidence>
<feature type="domain" description="LysM" evidence="3">
    <location>
        <begin position="198"/>
        <end position="253"/>
    </location>
</feature>
<protein>
    <submittedName>
        <fullName evidence="4">DNA-binding SARP family transcriptional activator</fullName>
    </submittedName>
</protein>
<comment type="caution">
    <text evidence="4">The sequence shown here is derived from an EMBL/GenBank/DDBJ whole genome shotgun (WGS) entry which is preliminary data.</text>
</comment>
<keyword evidence="2" id="KW-1133">Transmembrane helix</keyword>
<dbReference type="InterPro" id="IPR018392">
    <property type="entry name" value="LysM"/>
</dbReference>
<feature type="region of interest" description="Disordered" evidence="1">
    <location>
        <begin position="413"/>
        <end position="457"/>
    </location>
</feature>
<feature type="transmembrane region" description="Helical" evidence="2">
    <location>
        <begin position="69"/>
        <end position="90"/>
    </location>
</feature>
<dbReference type="InterPro" id="IPR011990">
    <property type="entry name" value="TPR-like_helical_dom_sf"/>
</dbReference>
<keyword evidence="2" id="KW-0812">Transmembrane</keyword>
<dbReference type="PANTHER" id="PTHR35807">
    <property type="entry name" value="TRANSCRIPTIONAL REGULATOR REDD-RELATED"/>
    <property type="match status" value="1"/>
</dbReference>
<dbReference type="Gene3D" id="3.10.350.10">
    <property type="entry name" value="LysM domain"/>
    <property type="match status" value="1"/>
</dbReference>
<keyword evidence="5" id="KW-1185">Reference proteome</keyword>
<evidence type="ECO:0000259" key="3">
    <source>
        <dbReference type="PROSITE" id="PS51782"/>
    </source>
</evidence>
<dbReference type="Gene3D" id="1.10.10.10">
    <property type="entry name" value="Winged helix-like DNA-binding domain superfamily/Winged helix DNA-binding domain"/>
    <property type="match status" value="1"/>
</dbReference>
<evidence type="ECO:0000256" key="1">
    <source>
        <dbReference type="SAM" id="MobiDB-lite"/>
    </source>
</evidence>
<feature type="transmembrane region" description="Helical" evidence="2">
    <location>
        <begin position="111"/>
        <end position="132"/>
    </location>
</feature>
<dbReference type="AlphaFoldDB" id="A0A8J7GCU1"/>
<dbReference type="PROSITE" id="PS51782">
    <property type="entry name" value="LYSM"/>
    <property type="match status" value="1"/>
</dbReference>
<dbReference type="InterPro" id="IPR051677">
    <property type="entry name" value="AfsR-DnrI-RedD_regulator"/>
</dbReference>
<dbReference type="CDD" id="cd00118">
    <property type="entry name" value="LysM"/>
    <property type="match status" value="1"/>
</dbReference>
<gene>
    <name evidence="4" type="ORF">IW245_002463</name>
</gene>
<reference evidence="4" key="1">
    <citation type="submission" date="2020-11" db="EMBL/GenBank/DDBJ databases">
        <title>Sequencing the genomes of 1000 actinobacteria strains.</title>
        <authorList>
            <person name="Klenk H.-P."/>
        </authorList>
    </citation>
    <scope>NUCLEOTIDE SEQUENCE</scope>
    <source>
        <strain evidence="4">DSM 45356</strain>
    </source>
</reference>
<keyword evidence="2" id="KW-0472">Membrane</keyword>
<feature type="region of interest" description="Disordered" evidence="1">
    <location>
        <begin position="252"/>
        <end position="334"/>
    </location>
</feature>
<dbReference type="Gene3D" id="1.25.40.10">
    <property type="entry name" value="Tetratricopeptide repeat domain"/>
    <property type="match status" value="1"/>
</dbReference>